<dbReference type="AlphaFoldDB" id="A0AAJ5C6V0"/>
<dbReference type="EMBL" id="OAPG01000013">
    <property type="protein sequence ID" value="SNX86251.1"/>
    <property type="molecule type" value="Genomic_DNA"/>
</dbReference>
<organism evidence="1 2">
    <name type="scientific">Melanopsichium pennsylvanicum</name>
    <dbReference type="NCBI Taxonomy" id="63383"/>
    <lineage>
        <taxon>Eukaryota</taxon>
        <taxon>Fungi</taxon>
        <taxon>Dikarya</taxon>
        <taxon>Basidiomycota</taxon>
        <taxon>Ustilaginomycotina</taxon>
        <taxon>Ustilaginomycetes</taxon>
        <taxon>Ustilaginales</taxon>
        <taxon>Ustilaginaceae</taxon>
        <taxon>Melanopsichium</taxon>
    </lineage>
</organism>
<reference evidence="1" key="1">
    <citation type="submission" date="2023-10" db="EMBL/GenBank/DDBJ databases">
        <authorList>
            <person name="Guldener U."/>
        </authorList>
    </citation>
    <scope>NUCLEOTIDE SEQUENCE</scope>
    <source>
        <strain evidence="1">Mp4</strain>
    </source>
</reference>
<evidence type="ECO:0000313" key="1">
    <source>
        <dbReference type="EMBL" id="SNX86251.1"/>
    </source>
</evidence>
<keyword evidence="2" id="KW-1185">Reference proteome</keyword>
<accession>A0AAJ5C6V0</accession>
<protein>
    <submittedName>
        <fullName evidence="1">Uncharacterized protein</fullName>
    </submittedName>
</protein>
<sequence>MPIGHTGRTVLGPSRHGTAVSLSAPIDDFREPTVPIKRNESACEHDEQVLDGPMQASCCSKFDQAAEFLRQRNKFETPSLKLAGLNGS</sequence>
<dbReference type="Proteomes" id="UP001294444">
    <property type="component" value="Unassembled WGS sequence"/>
</dbReference>
<gene>
    <name evidence="1" type="ORF">MEPE_04960</name>
</gene>
<comment type="caution">
    <text evidence="1">The sequence shown here is derived from an EMBL/GenBank/DDBJ whole genome shotgun (WGS) entry which is preliminary data.</text>
</comment>
<proteinExistence type="predicted"/>
<name>A0AAJ5C6V0_9BASI</name>
<evidence type="ECO:0000313" key="2">
    <source>
        <dbReference type="Proteomes" id="UP001294444"/>
    </source>
</evidence>